<keyword evidence="2" id="KW-0812">Transmembrane</keyword>
<comment type="caution">
    <text evidence="3">The sequence shown here is derived from an EMBL/GenBank/DDBJ whole genome shotgun (WGS) entry which is preliminary data.</text>
</comment>
<gene>
    <name evidence="3" type="ORF">FBZ90_104157</name>
</gene>
<keyword evidence="2" id="KW-1133">Transmembrane helix</keyword>
<feature type="transmembrane region" description="Helical" evidence="2">
    <location>
        <begin position="88"/>
        <end position="111"/>
    </location>
</feature>
<dbReference type="AlphaFoldDB" id="A0A560HDI9"/>
<evidence type="ECO:0000313" key="4">
    <source>
        <dbReference type="Proteomes" id="UP000315751"/>
    </source>
</evidence>
<keyword evidence="4" id="KW-1185">Reference proteome</keyword>
<evidence type="ECO:0008006" key="5">
    <source>
        <dbReference type="Google" id="ProtNLM"/>
    </source>
</evidence>
<dbReference type="EMBL" id="VITR01000004">
    <property type="protein sequence ID" value="TWB43769.1"/>
    <property type="molecule type" value="Genomic_DNA"/>
</dbReference>
<feature type="transmembrane region" description="Helical" evidence="2">
    <location>
        <begin position="59"/>
        <end position="82"/>
    </location>
</feature>
<sequence length="146" mass="16258">MAVYLAAFRVLAMPLMPPRPCPACHKHTVPPMANMTKSKPFVCPNCGAEVYSKWTFLAWIFYFEPLMWLILLAVLYMAFTLLRYMPPFAVFCVLAAGATGWFLVFAMLWPLGVKAPSSAKKPGLWGEAPDLRPTGRKAGSFPTRPS</sequence>
<evidence type="ECO:0000256" key="2">
    <source>
        <dbReference type="SAM" id="Phobius"/>
    </source>
</evidence>
<dbReference type="Proteomes" id="UP000315751">
    <property type="component" value="Unassembled WGS sequence"/>
</dbReference>
<feature type="region of interest" description="Disordered" evidence="1">
    <location>
        <begin position="116"/>
        <end position="146"/>
    </location>
</feature>
<protein>
    <recommendedName>
        <fullName evidence="5">DUF983 domain-containing protein</fullName>
    </recommendedName>
</protein>
<organism evidence="3 4">
    <name type="scientific">Nitrospirillum amazonense</name>
    <dbReference type="NCBI Taxonomy" id="28077"/>
    <lineage>
        <taxon>Bacteria</taxon>
        <taxon>Pseudomonadati</taxon>
        <taxon>Pseudomonadota</taxon>
        <taxon>Alphaproteobacteria</taxon>
        <taxon>Rhodospirillales</taxon>
        <taxon>Azospirillaceae</taxon>
        <taxon>Nitrospirillum</taxon>
    </lineage>
</organism>
<evidence type="ECO:0000313" key="3">
    <source>
        <dbReference type="EMBL" id="TWB43769.1"/>
    </source>
</evidence>
<keyword evidence="2" id="KW-0472">Membrane</keyword>
<evidence type="ECO:0000256" key="1">
    <source>
        <dbReference type="SAM" id="MobiDB-lite"/>
    </source>
</evidence>
<proteinExistence type="predicted"/>
<name>A0A560HDI9_9PROT</name>
<reference evidence="3 4" key="1">
    <citation type="submission" date="2019-06" db="EMBL/GenBank/DDBJ databases">
        <title>Genomic Encyclopedia of Type Strains, Phase IV (KMG-V): Genome sequencing to study the core and pangenomes of soil and plant-associated prokaryotes.</title>
        <authorList>
            <person name="Whitman W."/>
        </authorList>
    </citation>
    <scope>NUCLEOTIDE SEQUENCE [LARGE SCALE GENOMIC DNA]</scope>
    <source>
        <strain evidence="3 4">BR 11622</strain>
    </source>
</reference>
<accession>A0A560HDI9</accession>